<reference evidence="2" key="1">
    <citation type="submission" date="2025-08" db="UniProtKB">
        <authorList>
            <consortium name="RefSeq"/>
        </authorList>
    </citation>
    <scope>IDENTIFICATION</scope>
    <source>
        <tissue evidence="2">Whole insect</tissue>
    </source>
</reference>
<feature type="coiled-coil region" evidence="1">
    <location>
        <begin position="2"/>
        <end position="29"/>
    </location>
</feature>
<evidence type="ECO:0000256" key="1">
    <source>
        <dbReference type="SAM" id="Coils"/>
    </source>
</evidence>
<gene>
    <name evidence="2" type="primary">LOC114342073</name>
</gene>
<sequence>MNQTMLTEVNNLSSRIENISRRKVEYKDTDFGPFLIMIESDKGKAGNIHPMYIGKVFHTMGTTGIKEISRKGMNRIGVIFNTSRQANMVLNSTEILEKGFLAYIPQKMLTSRGIIRDVSINISMENIVNDSKLQKKRENYIGKKT</sequence>
<dbReference type="RefSeq" id="XP_028148669.1">
    <property type="nucleotide sequence ID" value="XM_028292868.1"/>
</dbReference>
<accession>A0A6P7GG38</accession>
<organism evidence="2">
    <name type="scientific">Diabrotica virgifera virgifera</name>
    <name type="common">western corn rootworm</name>
    <dbReference type="NCBI Taxonomy" id="50390"/>
    <lineage>
        <taxon>Eukaryota</taxon>
        <taxon>Metazoa</taxon>
        <taxon>Ecdysozoa</taxon>
        <taxon>Arthropoda</taxon>
        <taxon>Hexapoda</taxon>
        <taxon>Insecta</taxon>
        <taxon>Pterygota</taxon>
        <taxon>Neoptera</taxon>
        <taxon>Endopterygota</taxon>
        <taxon>Coleoptera</taxon>
        <taxon>Polyphaga</taxon>
        <taxon>Cucujiformia</taxon>
        <taxon>Chrysomeloidea</taxon>
        <taxon>Chrysomelidae</taxon>
        <taxon>Galerucinae</taxon>
        <taxon>Diabroticina</taxon>
        <taxon>Diabroticites</taxon>
        <taxon>Diabrotica</taxon>
    </lineage>
</organism>
<protein>
    <submittedName>
        <fullName evidence="2">Uncharacterized protein LOC114342073</fullName>
    </submittedName>
</protein>
<name>A0A6P7GG38_DIAVI</name>
<dbReference type="AlphaFoldDB" id="A0A6P7GG38"/>
<evidence type="ECO:0000313" key="2">
    <source>
        <dbReference type="RefSeq" id="XP_028148669.1"/>
    </source>
</evidence>
<proteinExistence type="predicted"/>
<dbReference type="InParanoid" id="A0A6P7GG38"/>
<keyword evidence="1" id="KW-0175">Coiled coil</keyword>